<comment type="caution">
    <text evidence="2">The sequence shown here is derived from an EMBL/GenBank/DDBJ whole genome shotgun (WGS) entry which is preliminary data.</text>
</comment>
<evidence type="ECO:0000313" key="3">
    <source>
        <dbReference type="Proteomes" id="UP001140949"/>
    </source>
</evidence>
<evidence type="ECO:0000256" key="1">
    <source>
        <dbReference type="SAM" id="SignalP"/>
    </source>
</evidence>
<evidence type="ECO:0008006" key="4">
    <source>
        <dbReference type="Google" id="ProtNLM"/>
    </source>
</evidence>
<protein>
    <recommendedName>
        <fullName evidence="4">Secreted protein</fullName>
    </recommendedName>
</protein>
<keyword evidence="1" id="KW-0732">Signal</keyword>
<accession>A0AAX6DQM7</accession>
<dbReference type="AlphaFoldDB" id="A0AAX6DQM7"/>
<reference evidence="2" key="1">
    <citation type="journal article" date="2023" name="GigaByte">
        <title>Genome assembly of the bearded iris, Iris pallida Lam.</title>
        <authorList>
            <person name="Bruccoleri R.E."/>
            <person name="Oakeley E.J."/>
            <person name="Faust A.M.E."/>
            <person name="Altorfer M."/>
            <person name="Dessus-Babus S."/>
            <person name="Burckhardt D."/>
            <person name="Oertli M."/>
            <person name="Naumann U."/>
            <person name="Petersen F."/>
            <person name="Wong J."/>
        </authorList>
    </citation>
    <scope>NUCLEOTIDE SEQUENCE</scope>
    <source>
        <strain evidence="2">GSM-AAB239-AS_SAM_17_03QT</strain>
    </source>
</reference>
<evidence type="ECO:0000313" key="2">
    <source>
        <dbReference type="EMBL" id="KAJ6793996.1"/>
    </source>
</evidence>
<organism evidence="2 3">
    <name type="scientific">Iris pallida</name>
    <name type="common">Sweet iris</name>
    <dbReference type="NCBI Taxonomy" id="29817"/>
    <lineage>
        <taxon>Eukaryota</taxon>
        <taxon>Viridiplantae</taxon>
        <taxon>Streptophyta</taxon>
        <taxon>Embryophyta</taxon>
        <taxon>Tracheophyta</taxon>
        <taxon>Spermatophyta</taxon>
        <taxon>Magnoliopsida</taxon>
        <taxon>Liliopsida</taxon>
        <taxon>Asparagales</taxon>
        <taxon>Iridaceae</taxon>
        <taxon>Iridoideae</taxon>
        <taxon>Irideae</taxon>
        <taxon>Iris</taxon>
    </lineage>
</organism>
<sequence>MSTCWPYLGLLLLCLTNMRWNGSCRQRSSLGGRGVMMAMMTMKTKLKVPREKECQWKQEIKEVTGSNGFF</sequence>
<gene>
    <name evidence="2" type="ORF">M6B38_233420</name>
</gene>
<feature type="signal peptide" evidence="1">
    <location>
        <begin position="1"/>
        <end position="24"/>
    </location>
</feature>
<reference evidence="2" key="2">
    <citation type="submission" date="2023-04" db="EMBL/GenBank/DDBJ databases">
        <authorList>
            <person name="Bruccoleri R.E."/>
            <person name="Oakeley E.J."/>
            <person name="Faust A.-M."/>
            <person name="Dessus-Babus S."/>
            <person name="Altorfer M."/>
            <person name="Burckhardt D."/>
            <person name="Oertli M."/>
            <person name="Naumann U."/>
            <person name="Petersen F."/>
            <person name="Wong J."/>
        </authorList>
    </citation>
    <scope>NUCLEOTIDE SEQUENCE</scope>
    <source>
        <strain evidence="2">GSM-AAB239-AS_SAM_17_03QT</strain>
        <tissue evidence="2">Leaf</tissue>
    </source>
</reference>
<name>A0AAX6DQM7_IRIPA</name>
<dbReference type="Proteomes" id="UP001140949">
    <property type="component" value="Unassembled WGS sequence"/>
</dbReference>
<feature type="chain" id="PRO_5043982659" description="Secreted protein" evidence="1">
    <location>
        <begin position="25"/>
        <end position="70"/>
    </location>
</feature>
<dbReference type="EMBL" id="JANAVB010042618">
    <property type="protein sequence ID" value="KAJ6793996.1"/>
    <property type="molecule type" value="Genomic_DNA"/>
</dbReference>
<keyword evidence="3" id="KW-1185">Reference proteome</keyword>
<proteinExistence type="predicted"/>